<dbReference type="GO" id="GO:0015093">
    <property type="term" value="F:ferrous iron transmembrane transporter activity"/>
    <property type="evidence" value="ECO:0007669"/>
    <property type="project" value="TreeGrafter"/>
</dbReference>
<organism evidence="7 8">
    <name type="scientific">Caldicellulosiruptor changbaiensis</name>
    <dbReference type="NCBI Taxonomy" id="1222016"/>
    <lineage>
        <taxon>Bacteria</taxon>
        <taxon>Bacillati</taxon>
        <taxon>Bacillota</taxon>
        <taxon>Bacillota incertae sedis</taxon>
        <taxon>Caldicellulosiruptorales</taxon>
        <taxon>Caldicellulosiruptoraceae</taxon>
        <taxon>Caldicellulosiruptor</taxon>
    </lineage>
</organism>
<evidence type="ECO:0000256" key="3">
    <source>
        <dbReference type="ARBA" id="ARBA00022692"/>
    </source>
</evidence>
<dbReference type="EMBL" id="CP034791">
    <property type="protein sequence ID" value="AZT91328.1"/>
    <property type="molecule type" value="Genomic_DNA"/>
</dbReference>
<dbReference type="AlphaFoldDB" id="A0A3T0D8L5"/>
<keyword evidence="5 6" id="KW-0472">Membrane</keyword>
<keyword evidence="8" id="KW-1185">Reference proteome</keyword>
<evidence type="ECO:0000256" key="4">
    <source>
        <dbReference type="ARBA" id="ARBA00022989"/>
    </source>
</evidence>
<feature type="transmembrane region" description="Helical" evidence="6">
    <location>
        <begin position="6"/>
        <end position="26"/>
    </location>
</feature>
<dbReference type="Pfam" id="PF03239">
    <property type="entry name" value="FTR1"/>
    <property type="match status" value="1"/>
</dbReference>
<protein>
    <submittedName>
        <fullName evidence="7">Iron permease</fullName>
    </submittedName>
</protein>
<evidence type="ECO:0000313" key="8">
    <source>
        <dbReference type="Proteomes" id="UP000282930"/>
    </source>
</evidence>
<keyword evidence="3 6" id="KW-0812">Transmembrane</keyword>
<reference evidence="7 8" key="1">
    <citation type="submission" date="2018-12" db="EMBL/GenBank/DDBJ databases">
        <title>Genome sequence from the cellulolytic species, Caldicellulosiruptor changbaiensis.</title>
        <authorList>
            <person name="Blumer-Schuette S.E."/>
            <person name="Mendoza C."/>
        </authorList>
    </citation>
    <scope>NUCLEOTIDE SEQUENCE [LARGE SCALE GENOMIC DNA]</scope>
    <source>
        <strain evidence="7 8">CBS-Z</strain>
    </source>
</reference>
<dbReference type="InterPro" id="IPR004923">
    <property type="entry name" value="FTR1/Fip1/EfeU"/>
</dbReference>
<feature type="transmembrane region" description="Helical" evidence="6">
    <location>
        <begin position="171"/>
        <end position="189"/>
    </location>
</feature>
<dbReference type="PANTHER" id="PTHR31632">
    <property type="entry name" value="IRON TRANSPORTER FTH1"/>
    <property type="match status" value="1"/>
</dbReference>
<gene>
    <name evidence="7" type="ORF">ELD05_12310</name>
</gene>
<feature type="transmembrane region" description="Helical" evidence="6">
    <location>
        <begin position="209"/>
        <end position="228"/>
    </location>
</feature>
<keyword evidence="4 6" id="KW-1133">Transmembrane helix</keyword>
<evidence type="ECO:0000256" key="5">
    <source>
        <dbReference type="ARBA" id="ARBA00023136"/>
    </source>
</evidence>
<dbReference type="GO" id="GO:0033573">
    <property type="term" value="C:high-affinity iron permease complex"/>
    <property type="evidence" value="ECO:0007669"/>
    <property type="project" value="InterPro"/>
</dbReference>
<name>A0A3T0D8L5_9FIRM</name>
<comment type="similarity">
    <text evidence="2">Belongs to the oxidase-dependent Fe transporter (OFeT) (TC 9.A.10.1) family.</text>
</comment>
<dbReference type="RefSeq" id="WP_127352657.1">
    <property type="nucleotide sequence ID" value="NZ_CP034791.1"/>
</dbReference>
<evidence type="ECO:0000256" key="2">
    <source>
        <dbReference type="ARBA" id="ARBA00008333"/>
    </source>
</evidence>
<comment type="subcellular location">
    <subcellularLocation>
        <location evidence="1">Membrane</location>
        <topology evidence="1">Multi-pass membrane protein</topology>
    </subcellularLocation>
</comment>
<dbReference type="KEGG" id="ccha:ELD05_12310"/>
<proteinExistence type="inferred from homology"/>
<evidence type="ECO:0000256" key="1">
    <source>
        <dbReference type="ARBA" id="ARBA00004141"/>
    </source>
</evidence>
<feature type="transmembrane region" description="Helical" evidence="6">
    <location>
        <begin position="146"/>
        <end position="164"/>
    </location>
</feature>
<sequence>MFQGVVIAFREVFEIILVIAVMVGVIQKLNQRNLLKSLNIGLILGVVLSILLGVIVFVFYERLKESFEGVEIALKILLLILITWFLVLAINFQKRDFKQETYEKVINFQKYSVGIFLLSFTNVFREGAEMVIFSLASFAKDKSFDLFYGILFGILAAIVAGYLLFRFSKRINIKVFFIATTLILVAISSEILKDLARELLKEVLKTENNIIPNILSIGYLLTFLVLLIRANVKAKRTAE</sequence>
<accession>A0A3T0D8L5</accession>
<dbReference type="PANTHER" id="PTHR31632:SF2">
    <property type="entry name" value="PLASMA MEMBRANE IRON PERMEASE"/>
    <property type="match status" value="1"/>
</dbReference>
<dbReference type="Proteomes" id="UP000282930">
    <property type="component" value="Chromosome"/>
</dbReference>
<evidence type="ECO:0000313" key="7">
    <source>
        <dbReference type="EMBL" id="AZT91328.1"/>
    </source>
</evidence>
<feature type="transmembrane region" description="Helical" evidence="6">
    <location>
        <begin position="38"/>
        <end position="60"/>
    </location>
</feature>
<feature type="transmembrane region" description="Helical" evidence="6">
    <location>
        <begin position="113"/>
        <end position="134"/>
    </location>
</feature>
<evidence type="ECO:0000256" key="6">
    <source>
        <dbReference type="SAM" id="Phobius"/>
    </source>
</evidence>
<feature type="transmembrane region" description="Helical" evidence="6">
    <location>
        <begin position="72"/>
        <end position="92"/>
    </location>
</feature>